<dbReference type="AlphaFoldDB" id="A0A9K3DXH9"/>
<keyword evidence="2" id="KW-1185">Reference proteome</keyword>
<name>A0A9K3DXH9_HELAN</name>
<dbReference type="EMBL" id="MNCJ02000330">
    <property type="protein sequence ID" value="KAF5763306.1"/>
    <property type="molecule type" value="Genomic_DNA"/>
</dbReference>
<organism evidence="1 2">
    <name type="scientific">Helianthus annuus</name>
    <name type="common">Common sunflower</name>
    <dbReference type="NCBI Taxonomy" id="4232"/>
    <lineage>
        <taxon>Eukaryota</taxon>
        <taxon>Viridiplantae</taxon>
        <taxon>Streptophyta</taxon>
        <taxon>Embryophyta</taxon>
        <taxon>Tracheophyta</taxon>
        <taxon>Spermatophyta</taxon>
        <taxon>Magnoliopsida</taxon>
        <taxon>eudicotyledons</taxon>
        <taxon>Gunneridae</taxon>
        <taxon>Pentapetalae</taxon>
        <taxon>asterids</taxon>
        <taxon>campanulids</taxon>
        <taxon>Asterales</taxon>
        <taxon>Asteraceae</taxon>
        <taxon>Asteroideae</taxon>
        <taxon>Heliantheae alliance</taxon>
        <taxon>Heliantheae</taxon>
        <taxon>Helianthus</taxon>
    </lineage>
</organism>
<reference evidence="1" key="1">
    <citation type="journal article" date="2017" name="Nature">
        <title>The sunflower genome provides insights into oil metabolism, flowering and Asterid evolution.</title>
        <authorList>
            <person name="Badouin H."/>
            <person name="Gouzy J."/>
            <person name="Grassa C.J."/>
            <person name="Murat F."/>
            <person name="Staton S.E."/>
            <person name="Cottret L."/>
            <person name="Lelandais-Briere C."/>
            <person name="Owens G.L."/>
            <person name="Carrere S."/>
            <person name="Mayjonade B."/>
            <person name="Legrand L."/>
            <person name="Gill N."/>
            <person name="Kane N.C."/>
            <person name="Bowers J.E."/>
            <person name="Hubner S."/>
            <person name="Bellec A."/>
            <person name="Berard A."/>
            <person name="Berges H."/>
            <person name="Blanchet N."/>
            <person name="Boniface M.C."/>
            <person name="Brunel D."/>
            <person name="Catrice O."/>
            <person name="Chaidir N."/>
            <person name="Claudel C."/>
            <person name="Donnadieu C."/>
            <person name="Faraut T."/>
            <person name="Fievet G."/>
            <person name="Helmstetter N."/>
            <person name="King M."/>
            <person name="Knapp S.J."/>
            <person name="Lai Z."/>
            <person name="Le Paslier M.C."/>
            <person name="Lippi Y."/>
            <person name="Lorenzon L."/>
            <person name="Mandel J.R."/>
            <person name="Marage G."/>
            <person name="Marchand G."/>
            <person name="Marquand E."/>
            <person name="Bret-Mestries E."/>
            <person name="Morien E."/>
            <person name="Nambeesan S."/>
            <person name="Nguyen T."/>
            <person name="Pegot-Espagnet P."/>
            <person name="Pouilly N."/>
            <person name="Raftis F."/>
            <person name="Sallet E."/>
            <person name="Schiex T."/>
            <person name="Thomas J."/>
            <person name="Vandecasteele C."/>
            <person name="Vares D."/>
            <person name="Vear F."/>
            <person name="Vautrin S."/>
            <person name="Crespi M."/>
            <person name="Mangin B."/>
            <person name="Burke J.M."/>
            <person name="Salse J."/>
            <person name="Munos S."/>
            <person name="Vincourt P."/>
            <person name="Rieseberg L.H."/>
            <person name="Langlade N.B."/>
        </authorList>
    </citation>
    <scope>NUCLEOTIDE SEQUENCE</scope>
    <source>
        <tissue evidence="1">Leaves</tissue>
    </source>
</reference>
<dbReference type="Proteomes" id="UP000215914">
    <property type="component" value="Unassembled WGS sequence"/>
</dbReference>
<accession>A0A9K3DXH9</accession>
<sequence length="67" mass="8001">MILRLRSIYLFRVISRKLSGRSIWKMRNESLFSQKAPSIAKVVEEVKTLGFLRIRNRSRTLTMTWDD</sequence>
<protein>
    <submittedName>
        <fullName evidence="1">Uncharacterized protein</fullName>
    </submittedName>
</protein>
<reference evidence="1" key="2">
    <citation type="submission" date="2020-06" db="EMBL/GenBank/DDBJ databases">
        <title>Helianthus annuus Genome sequencing and assembly Release 2.</title>
        <authorList>
            <person name="Gouzy J."/>
            <person name="Langlade N."/>
            <person name="Munos S."/>
        </authorList>
    </citation>
    <scope>NUCLEOTIDE SEQUENCE</scope>
    <source>
        <tissue evidence="1">Leaves</tissue>
    </source>
</reference>
<evidence type="ECO:0000313" key="1">
    <source>
        <dbReference type="EMBL" id="KAF5763306.1"/>
    </source>
</evidence>
<comment type="caution">
    <text evidence="1">The sequence shown here is derived from an EMBL/GenBank/DDBJ whole genome shotgun (WGS) entry which is preliminary data.</text>
</comment>
<dbReference type="Gramene" id="mRNA:HanXRQr2_Chr15g0678731">
    <property type="protein sequence ID" value="mRNA:HanXRQr2_Chr15g0678731"/>
    <property type="gene ID" value="HanXRQr2_Chr15g0678731"/>
</dbReference>
<evidence type="ECO:0000313" key="2">
    <source>
        <dbReference type="Proteomes" id="UP000215914"/>
    </source>
</evidence>
<proteinExistence type="predicted"/>
<gene>
    <name evidence="1" type="ORF">HanXRQr2_Chr15g0678731</name>
</gene>